<name>A0A0D7M0I5_CITFR</name>
<feature type="domain" description="Copper resistance protein D" evidence="7">
    <location>
        <begin position="186"/>
        <end position="283"/>
    </location>
</feature>
<keyword evidence="4 6" id="KW-1133">Transmembrane helix</keyword>
<organism evidence="11">
    <name type="scientific">Citrobacter freundii</name>
    <dbReference type="NCBI Taxonomy" id="546"/>
    <lineage>
        <taxon>Bacteria</taxon>
        <taxon>Pseudomonadati</taxon>
        <taxon>Pseudomonadota</taxon>
        <taxon>Gammaproteobacteria</taxon>
        <taxon>Enterobacterales</taxon>
        <taxon>Enterobacteriaceae</taxon>
        <taxon>Citrobacter</taxon>
        <taxon>Citrobacter freundii complex</taxon>
    </lineage>
</organism>
<reference evidence="11" key="4">
    <citation type="submission" date="2020-09" db="EMBL/GenBank/DDBJ databases">
        <authorList>
            <consortium name="NCBI Pathogen Detection Project"/>
        </authorList>
    </citation>
    <scope>NUCLEOTIDE SEQUENCE</scope>
    <source>
        <strain evidence="11">O50</strain>
    </source>
</reference>
<protein>
    <recommendedName>
        <fullName evidence="6">Copper resistance protein D</fullName>
    </recommendedName>
</protein>
<feature type="transmembrane region" description="Helical" evidence="6">
    <location>
        <begin position="193"/>
        <end position="215"/>
    </location>
</feature>
<evidence type="ECO:0000256" key="6">
    <source>
        <dbReference type="RuleBase" id="RU369037"/>
    </source>
</evidence>
<dbReference type="RefSeq" id="WP_003034931.1">
    <property type="nucleotide sequence ID" value="NZ_AP026940.1"/>
</dbReference>
<keyword evidence="3 6" id="KW-0812">Transmembrane</keyword>
<comment type="subcellular location">
    <subcellularLocation>
        <location evidence="6">Cell inner membrane</location>
        <topology evidence="6">Multi-pass membrane protein</topology>
    </subcellularLocation>
    <subcellularLocation>
        <location evidence="1">Cell membrane</location>
        <topology evidence="1">Multi-pass membrane protein</topology>
    </subcellularLocation>
</comment>
<proteinExistence type="inferred from homology"/>
<evidence type="ECO:0000256" key="2">
    <source>
        <dbReference type="ARBA" id="ARBA00022475"/>
    </source>
</evidence>
<dbReference type="InterPro" id="IPR032694">
    <property type="entry name" value="CopC/D"/>
</dbReference>
<dbReference type="EMBL" id="LJEB01000106">
    <property type="protein sequence ID" value="KPR52220.1"/>
    <property type="molecule type" value="Genomic_DNA"/>
</dbReference>
<evidence type="ECO:0000313" key="8">
    <source>
        <dbReference type="EMBL" id="CAH6586542.1"/>
    </source>
</evidence>
<dbReference type="PANTHER" id="PTHR34820">
    <property type="entry name" value="INNER MEMBRANE PROTEIN YEBZ"/>
    <property type="match status" value="1"/>
</dbReference>
<feature type="transmembrane region" description="Helical" evidence="6">
    <location>
        <begin position="6"/>
        <end position="29"/>
    </location>
</feature>
<dbReference type="Proteomes" id="UP000050520">
    <property type="component" value="Unassembled WGS sequence"/>
</dbReference>
<dbReference type="GO" id="GO:0046688">
    <property type="term" value="P:response to copper ion"/>
    <property type="evidence" value="ECO:0007669"/>
    <property type="project" value="UniProtKB-UniRule"/>
</dbReference>
<dbReference type="Proteomes" id="UP001279522">
    <property type="component" value="Unassembled WGS sequence"/>
</dbReference>
<evidence type="ECO:0000313" key="9">
    <source>
        <dbReference type="EMBL" id="ELV3680883.1"/>
    </source>
</evidence>
<feature type="transmembrane region" description="Helical" evidence="6">
    <location>
        <begin position="269"/>
        <end position="287"/>
    </location>
</feature>
<dbReference type="Proteomes" id="UP000789647">
    <property type="component" value="Chromosome"/>
</dbReference>
<dbReference type="InterPro" id="IPR008457">
    <property type="entry name" value="Cu-R_CopD_dom"/>
</dbReference>
<evidence type="ECO:0000259" key="7">
    <source>
        <dbReference type="Pfam" id="PF05425"/>
    </source>
</evidence>
<evidence type="ECO:0000313" key="13">
    <source>
        <dbReference type="Proteomes" id="UP000050520"/>
    </source>
</evidence>
<dbReference type="Pfam" id="PF05425">
    <property type="entry name" value="CopD"/>
    <property type="match status" value="1"/>
</dbReference>
<feature type="transmembrane region" description="Helical" evidence="6">
    <location>
        <begin position="119"/>
        <end position="140"/>
    </location>
</feature>
<dbReference type="AlphaFoldDB" id="A0A0D7M0I5"/>
<feature type="transmembrane region" description="Helical" evidence="6">
    <location>
        <begin position="152"/>
        <end position="172"/>
    </location>
</feature>
<keyword evidence="2 6" id="KW-1003">Cell membrane</keyword>
<dbReference type="GO" id="GO:0005886">
    <property type="term" value="C:plasma membrane"/>
    <property type="evidence" value="ECO:0007669"/>
    <property type="project" value="UniProtKB-SubCell"/>
</dbReference>
<keyword evidence="5 6" id="KW-0472">Membrane</keyword>
<dbReference type="GO" id="GO:0006825">
    <property type="term" value="P:copper ion transport"/>
    <property type="evidence" value="ECO:0007669"/>
    <property type="project" value="InterPro"/>
</dbReference>
<dbReference type="NCBIfam" id="NF033808">
    <property type="entry name" value="copper_CopD"/>
    <property type="match status" value="1"/>
</dbReference>
<reference evidence="11" key="3">
    <citation type="journal article" date="2018" name="Genome Biol.">
        <title>SKESA: strategic k-mer extension for scrupulous assemblies.</title>
        <authorList>
            <person name="Souvorov A."/>
            <person name="Agarwala R."/>
            <person name="Lipman D.J."/>
        </authorList>
    </citation>
    <scope>NUCLEOTIDE SEQUENCE</scope>
    <source>
        <strain evidence="11">O50</strain>
    </source>
</reference>
<evidence type="ECO:0000256" key="1">
    <source>
        <dbReference type="ARBA" id="ARBA00004651"/>
    </source>
</evidence>
<feature type="transmembrane region" description="Helical" evidence="6">
    <location>
        <begin position="50"/>
        <end position="73"/>
    </location>
</feature>
<comment type="function">
    <text evidence="6">Involved in copper resistance.</text>
</comment>
<evidence type="ECO:0000313" key="10">
    <source>
        <dbReference type="EMBL" id="EMN4145451.1"/>
    </source>
</evidence>
<accession>A0A0D7M0I5</accession>
<reference evidence="8" key="5">
    <citation type="submission" date="2022-05" db="EMBL/GenBank/DDBJ databases">
        <authorList>
            <person name="Alioto T."/>
            <person name="Alioto T."/>
            <person name="Gomez Garrido J."/>
        </authorList>
    </citation>
    <scope>NUCLEOTIDE SEQUENCE</scope>
    <source>
        <strain evidence="8">112</strain>
    </source>
</reference>
<dbReference type="EMBL" id="ABKLER030000010">
    <property type="protein sequence ID" value="EMN4145451.1"/>
    <property type="molecule type" value="Genomic_DNA"/>
</dbReference>
<evidence type="ECO:0000256" key="3">
    <source>
        <dbReference type="ARBA" id="ARBA00022692"/>
    </source>
</evidence>
<keyword evidence="6" id="KW-0186">Copper</keyword>
<gene>
    <name evidence="11" type="primary">copD</name>
    <name evidence="8" type="ORF">AI2935V1_2226</name>
    <name evidence="12" type="ORF">AN672_21470</name>
    <name evidence="11" type="ORF">I9Y29_002386</name>
    <name evidence="10" type="ORF">PQQ21_002724</name>
    <name evidence="9" type="ORF">SGX49_003339</name>
</gene>
<dbReference type="EMBL" id="DACSXJ010000012">
    <property type="protein sequence ID" value="HAT3897952.1"/>
    <property type="molecule type" value="Genomic_DNA"/>
</dbReference>
<comment type="similarity">
    <text evidence="6">Belongs to the CopD family.</text>
</comment>
<evidence type="ECO:0000256" key="5">
    <source>
        <dbReference type="ARBA" id="ARBA00023136"/>
    </source>
</evidence>
<dbReference type="Proteomes" id="UP000855471">
    <property type="component" value="Unassembled WGS sequence"/>
</dbReference>
<reference evidence="13" key="1">
    <citation type="submission" date="2015-09" db="EMBL/GenBank/DDBJ databases">
        <title>Prevalence of NDMs in South Africa.</title>
        <authorList>
            <person name="Osei Sekyere J."/>
            <person name="Govinden U."/>
            <person name="Essack S."/>
            <person name="Haldorsen B."/>
            <person name="Samuelsen O."/>
            <person name="Aasnaes B."/>
            <person name="Sundsfjord A."/>
        </authorList>
    </citation>
    <scope>NUCLEOTIDE SEQUENCE [LARGE SCALE GENOMIC DNA]</scope>
    <source>
        <strain evidence="13">ST62:944112508</strain>
    </source>
</reference>
<evidence type="ECO:0000313" key="12">
    <source>
        <dbReference type="EMBL" id="KPR52220.1"/>
    </source>
</evidence>
<sequence length="290" mass="32589">MLAFTWVALRFIHFTTLMLVFGCALYGAWLAPVSVRRLMMRRFLRLQRHAATWSFISATLMLAIQGGLMGSGWRDVISTDVWGAVLQTQFGGVWLWQIILALVTLVVVIIVPRSMPRRLLMLTIAQFILLAGVGHATLHSGITGAIQQVNHALHLICAAAWFGGLLPVLYCMRMAHGRWREQAISTMMRFSRYGHLFVIGVLLTGIMNALFIVGFSVPWHMAYGRLLLLKGALVMLMVAIALVNRYVLVPRMQQDNRGMTLYFIWMTKLEWGIGAVVLAIVSLFATLEPF</sequence>
<keyword evidence="6" id="KW-0997">Cell inner membrane</keyword>
<dbReference type="InterPro" id="IPR047689">
    <property type="entry name" value="CopD"/>
</dbReference>
<dbReference type="PANTHER" id="PTHR34820:SF4">
    <property type="entry name" value="INNER MEMBRANE PROTEIN YEBZ"/>
    <property type="match status" value="1"/>
</dbReference>
<feature type="transmembrane region" description="Helical" evidence="6">
    <location>
        <begin position="93"/>
        <end position="112"/>
    </location>
</feature>
<reference evidence="12 13" key="2">
    <citation type="journal article" date="2017" name="PLoS ONE">
        <title>Genomic and phenotypic characterisation of fluoroquinolone resistance mechanisms in Enterobacteriaceae in Durban, South Africa.</title>
        <authorList>
            <person name="Osei Sekyere J."/>
            <person name="Amoako D.G."/>
        </authorList>
    </citation>
    <scope>NUCLEOTIDE SEQUENCE [LARGE SCALE GENOMIC DNA]</scope>
    <source>
        <strain evidence="12 13">ST62:944112508</strain>
    </source>
</reference>
<evidence type="ECO:0000313" key="11">
    <source>
        <dbReference type="EMBL" id="HAT3897952.1"/>
    </source>
</evidence>
<reference evidence="9" key="6">
    <citation type="submission" date="2023-05" db="EMBL/GenBank/DDBJ databases">
        <authorList>
            <consortium name="Clinical and Environmental Microbiology Branch: Whole genome sequencing antimicrobial resistance pathogens in the healthcare setting"/>
        </authorList>
    </citation>
    <scope>NUCLEOTIDE SEQUENCE</scope>
    <source>
        <strain evidence="10">2023GN-00102</strain>
        <strain evidence="9">2023GN-00287</strain>
    </source>
</reference>
<dbReference type="EMBL" id="OW995941">
    <property type="protein sequence ID" value="CAH6586542.1"/>
    <property type="molecule type" value="Genomic_DNA"/>
</dbReference>
<feature type="transmembrane region" description="Helical" evidence="6">
    <location>
        <begin position="227"/>
        <end position="248"/>
    </location>
</feature>
<evidence type="ECO:0000256" key="4">
    <source>
        <dbReference type="ARBA" id="ARBA00022989"/>
    </source>
</evidence>
<dbReference type="EMBL" id="ABOSXX010000017">
    <property type="protein sequence ID" value="ELV3680883.1"/>
    <property type="molecule type" value="Genomic_DNA"/>
</dbReference>